<dbReference type="GO" id="GO:0005654">
    <property type="term" value="C:nucleoplasm"/>
    <property type="evidence" value="ECO:0007669"/>
    <property type="project" value="TreeGrafter"/>
</dbReference>
<name>A0AAV7KZM0_PLEWA</name>
<dbReference type="Pfam" id="PF05238">
    <property type="entry name" value="CENP-N"/>
    <property type="match status" value="1"/>
</dbReference>
<keyword evidence="4" id="KW-0158">Chromosome</keyword>
<reference evidence="7" key="1">
    <citation type="journal article" date="2022" name="bioRxiv">
        <title>Sequencing and chromosome-scale assembly of the giantPleurodeles waltlgenome.</title>
        <authorList>
            <person name="Brown T."/>
            <person name="Elewa A."/>
            <person name="Iarovenko S."/>
            <person name="Subramanian E."/>
            <person name="Araus A.J."/>
            <person name="Petzold A."/>
            <person name="Susuki M."/>
            <person name="Suzuki K.-i.T."/>
            <person name="Hayashi T."/>
            <person name="Toyoda A."/>
            <person name="Oliveira C."/>
            <person name="Osipova E."/>
            <person name="Leigh N.D."/>
            <person name="Simon A."/>
            <person name="Yun M.H."/>
        </authorList>
    </citation>
    <scope>NUCLEOTIDE SEQUENCE</scope>
    <source>
        <strain evidence="7">20211129_DDA</strain>
        <tissue evidence="7">Liver</tissue>
    </source>
</reference>
<dbReference type="GO" id="GO:0034080">
    <property type="term" value="P:CENP-A containing chromatin assembly"/>
    <property type="evidence" value="ECO:0007669"/>
    <property type="project" value="InterPro"/>
</dbReference>
<keyword evidence="8" id="KW-1185">Reference proteome</keyword>
<evidence type="ECO:0000313" key="7">
    <source>
        <dbReference type="EMBL" id="KAJ1082503.1"/>
    </source>
</evidence>
<comment type="similarity">
    <text evidence="3">Belongs to the CENP-N/CHL4 family.</text>
</comment>
<dbReference type="EMBL" id="JANPWB010000016">
    <property type="protein sequence ID" value="KAJ1082503.1"/>
    <property type="molecule type" value="Genomic_DNA"/>
</dbReference>
<comment type="caution">
    <text evidence="7">The sequence shown here is derived from an EMBL/GenBank/DDBJ whole genome shotgun (WGS) entry which is preliminary data.</text>
</comment>
<evidence type="ECO:0000256" key="3">
    <source>
        <dbReference type="ARBA" id="ARBA00005566"/>
    </source>
</evidence>
<evidence type="ECO:0000256" key="6">
    <source>
        <dbReference type="ARBA" id="ARBA00023328"/>
    </source>
</evidence>
<evidence type="ECO:0000256" key="4">
    <source>
        <dbReference type="ARBA" id="ARBA00022454"/>
    </source>
</evidence>
<sequence length="413" mass="47235">MDRVIGRVLCPRCGDGQFLLPAPPSPPWGLRLAAVPPCLGCATLVLWQTSLPVPWGEEIAGAAICSGPRMDEVIEEFIRRTLLKCSLAQMMPLLKAWGLLTDRQLETLTLRRKERLVQQVLQLCEEVPASGDQAAALDLVFHHLQCNKKHWYVYQMSKAPDEEAEFFDMTDFKRQFKKNLKSVANVTVHFKEFDNAHWIRIAWGTHSKRPNQYSPTFVVYHSQTPYVFITGLRSSCRVYLCQALVIAAKYSQIQEMELNGRCLDSLKQIVFQRYNQTFQTYYPKPPKETKAAPEPVDPRVTYENKNEKERIENWTREVFGEGPQPKLEYAQYKLETMFRDTSGHDNLSHKEDPFRCVVKFSSPHLLESLKLLAPSGIAEAPLSQLLTCIPSKARNHFKIGEKRRTPSLAKPGS</sequence>
<evidence type="ECO:0000256" key="1">
    <source>
        <dbReference type="ARBA" id="ARBA00004123"/>
    </source>
</evidence>
<accession>A0AAV7KZM0</accession>
<evidence type="ECO:0000256" key="2">
    <source>
        <dbReference type="ARBA" id="ARBA00004584"/>
    </source>
</evidence>
<evidence type="ECO:0008006" key="9">
    <source>
        <dbReference type="Google" id="ProtNLM"/>
    </source>
</evidence>
<dbReference type="PANTHER" id="PTHR46790:SF1">
    <property type="entry name" value="CENTROMERE PROTEIN N"/>
    <property type="match status" value="1"/>
</dbReference>
<comment type="subcellular location">
    <subcellularLocation>
        <location evidence="2">Chromosome</location>
        <location evidence="2">Centromere</location>
    </subcellularLocation>
    <subcellularLocation>
        <location evidence="1">Nucleus</location>
    </subcellularLocation>
</comment>
<dbReference type="InterPro" id="IPR052011">
    <property type="entry name" value="CENP-NAC/CAD_complex"/>
</dbReference>
<gene>
    <name evidence="7" type="ORF">NDU88_002668</name>
</gene>
<dbReference type="GO" id="GO:0000775">
    <property type="term" value="C:chromosome, centromeric region"/>
    <property type="evidence" value="ECO:0007669"/>
    <property type="project" value="UniProtKB-SubCell"/>
</dbReference>
<evidence type="ECO:0000313" key="8">
    <source>
        <dbReference type="Proteomes" id="UP001066276"/>
    </source>
</evidence>
<evidence type="ECO:0000256" key="5">
    <source>
        <dbReference type="ARBA" id="ARBA00023242"/>
    </source>
</evidence>
<dbReference type="PANTHER" id="PTHR46790">
    <property type="entry name" value="CENTROMERE PROTEIN N"/>
    <property type="match status" value="1"/>
</dbReference>
<keyword evidence="5" id="KW-0539">Nucleus</keyword>
<protein>
    <recommendedName>
        <fullName evidence="9">Centromere protein N</fullName>
    </recommendedName>
</protein>
<dbReference type="AlphaFoldDB" id="A0AAV7KZM0"/>
<dbReference type="InterPro" id="IPR007902">
    <property type="entry name" value="Chl4/mis15/CENP-N"/>
</dbReference>
<dbReference type="Proteomes" id="UP001066276">
    <property type="component" value="Chromosome 12"/>
</dbReference>
<dbReference type="GO" id="GO:0007059">
    <property type="term" value="P:chromosome segregation"/>
    <property type="evidence" value="ECO:0007669"/>
    <property type="project" value="InterPro"/>
</dbReference>
<organism evidence="7 8">
    <name type="scientific">Pleurodeles waltl</name>
    <name type="common">Iberian ribbed newt</name>
    <dbReference type="NCBI Taxonomy" id="8319"/>
    <lineage>
        <taxon>Eukaryota</taxon>
        <taxon>Metazoa</taxon>
        <taxon>Chordata</taxon>
        <taxon>Craniata</taxon>
        <taxon>Vertebrata</taxon>
        <taxon>Euteleostomi</taxon>
        <taxon>Amphibia</taxon>
        <taxon>Batrachia</taxon>
        <taxon>Caudata</taxon>
        <taxon>Salamandroidea</taxon>
        <taxon>Salamandridae</taxon>
        <taxon>Pleurodelinae</taxon>
        <taxon>Pleurodeles</taxon>
    </lineage>
</organism>
<proteinExistence type="inferred from homology"/>
<keyword evidence="6" id="KW-0137">Centromere</keyword>